<evidence type="ECO:0000313" key="9">
    <source>
        <dbReference type="EMBL" id="QKG81044.1"/>
    </source>
</evidence>
<keyword evidence="10" id="KW-1185">Reference proteome</keyword>
<evidence type="ECO:0000256" key="2">
    <source>
        <dbReference type="ARBA" id="ARBA00021310"/>
    </source>
</evidence>
<dbReference type="Proteomes" id="UP000500961">
    <property type="component" value="Chromosome"/>
</dbReference>
<sequence>MLAESRVVVLRTVRYKENSLIVSCYSRDFGRTTLLVNRAFQKGRKAGLNVYFQPLTVLDTVFYNRPNTEVHRLKELGLVHAFGSLHQDPIKLTISVFISELIYRTVKEEEPNPHLFTFIENSIVILDHLHSGISNFHLIFMVQLARYLGFYPINSWTEDNCIFDYKNGKFTNVEPANGFYLCKSTSQLLGEIMKTPMLNADKINLNRKQRNEIIEGITAFYRFHLGSGIRFKTLPILNQLFN</sequence>
<dbReference type="HAMAP" id="MF_00201">
    <property type="entry name" value="RecO"/>
    <property type="match status" value="1"/>
</dbReference>
<evidence type="ECO:0000313" key="10">
    <source>
        <dbReference type="Proteomes" id="UP000500961"/>
    </source>
</evidence>
<gene>
    <name evidence="7 9" type="primary">recO</name>
    <name evidence="9" type="ORF">FHG85_12470</name>
</gene>
<evidence type="ECO:0000256" key="7">
    <source>
        <dbReference type="HAMAP-Rule" id="MF_00201"/>
    </source>
</evidence>
<reference evidence="9 10" key="1">
    <citation type="submission" date="2019-07" db="EMBL/GenBank/DDBJ databases">
        <title>Thalassofilum flectens gen. nov., sp. nov., a novel moderate thermophilic anaerobe from a shallow sea hot spring in Kunashir Island (Russia), representing a new family in the order Bacteroidales, and proposal of Thalassofilacea fam. nov.</title>
        <authorList>
            <person name="Kochetkova T.V."/>
            <person name="Podosokorskaya O.A."/>
            <person name="Novikov A."/>
            <person name="Elcheninov A.G."/>
            <person name="Toshchakov S.V."/>
            <person name="Kublanov I.V."/>
        </authorList>
    </citation>
    <scope>NUCLEOTIDE SEQUENCE [LARGE SCALE GENOMIC DNA]</scope>
    <source>
        <strain evidence="9 10">38-H</strain>
    </source>
</reference>
<comment type="similarity">
    <text evidence="1 7">Belongs to the RecO family.</text>
</comment>
<name>A0A7D4C1Z0_9BACT</name>
<feature type="domain" description="DNA replication/recombination mediator RecO N-terminal" evidence="8">
    <location>
        <begin position="1"/>
        <end position="82"/>
    </location>
</feature>
<dbReference type="Pfam" id="PF11967">
    <property type="entry name" value="RecO_N"/>
    <property type="match status" value="1"/>
</dbReference>
<dbReference type="GO" id="GO:0006310">
    <property type="term" value="P:DNA recombination"/>
    <property type="evidence" value="ECO:0007669"/>
    <property type="project" value="UniProtKB-UniRule"/>
</dbReference>
<evidence type="ECO:0000256" key="1">
    <source>
        <dbReference type="ARBA" id="ARBA00007452"/>
    </source>
</evidence>
<dbReference type="InterPro" id="IPR022572">
    <property type="entry name" value="DNA_rep/recomb_RecO_N"/>
</dbReference>
<dbReference type="Gene3D" id="1.20.1440.120">
    <property type="entry name" value="Recombination protein O, C-terminal domain"/>
    <property type="match status" value="1"/>
</dbReference>
<evidence type="ECO:0000256" key="6">
    <source>
        <dbReference type="ARBA" id="ARBA00033409"/>
    </source>
</evidence>
<dbReference type="InterPro" id="IPR037278">
    <property type="entry name" value="ARFGAP/RecO"/>
</dbReference>
<dbReference type="GO" id="GO:0006302">
    <property type="term" value="P:double-strand break repair"/>
    <property type="evidence" value="ECO:0007669"/>
    <property type="project" value="TreeGrafter"/>
</dbReference>
<keyword evidence="4 7" id="KW-0233">DNA recombination</keyword>
<dbReference type="PANTHER" id="PTHR33991">
    <property type="entry name" value="DNA REPAIR PROTEIN RECO"/>
    <property type="match status" value="1"/>
</dbReference>
<dbReference type="KEGG" id="ttz:FHG85_12470"/>
<dbReference type="RefSeq" id="WP_173076412.1">
    <property type="nucleotide sequence ID" value="NZ_CP041345.1"/>
</dbReference>
<keyword evidence="5 7" id="KW-0234">DNA repair</keyword>
<dbReference type="InterPro" id="IPR003717">
    <property type="entry name" value="RecO"/>
</dbReference>
<proteinExistence type="inferred from homology"/>
<dbReference type="AlphaFoldDB" id="A0A7D4C1Z0"/>
<dbReference type="InterPro" id="IPR042242">
    <property type="entry name" value="RecO_C"/>
</dbReference>
<dbReference type="Pfam" id="PF02565">
    <property type="entry name" value="RecO_C"/>
    <property type="match status" value="1"/>
</dbReference>
<evidence type="ECO:0000256" key="5">
    <source>
        <dbReference type="ARBA" id="ARBA00023204"/>
    </source>
</evidence>
<evidence type="ECO:0000259" key="8">
    <source>
        <dbReference type="Pfam" id="PF11967"/>
    </source>
</evidence>
<dbReference type="EMBL" id="CP041345">
    <property type="protein sequence ID" value="QKG81044.1"/>
    <property type="molecule type" value="Genomic_DNA"/>
</dbReference>
<evidence type="ECO:0000256" key="4">
    <source>
        <dbReference type="ARBA" id="ARBA00023172"/>
    </source>
</evidence>
<dbReference type="GO" id="GO:0043590">
    <property type="term" value="C:bacterial nucleoid"/>
    <property type="evidence" value="ECO:0007669"/>
    <property type="project" value="TreeGrafter"/>
</dbReference>
<dbReference type="Gene3D" id="2.40.50.140">
    <property type="entry name" value="Nucleic acid-binding proteins"/>
    <property type="match status" value="1"/>
</dbReference>
<protein>
    <recommendedName>
        <fullName evidence="2 7">DNA repair protein RecO</fullName>
    </recommendedName>
    <alternativeName>
        <fullName evidence="6 7">Recombination protein O</fullName>
    </alternativeName>
</protein>
<organism evidence="9 10">
    <name type="scientific">Tenuifilum thalassicum</name>
    <dbReference type="NCBI Taxonomy" id="2590900"/>
    <lineage>
        <taxon>Bacteria</taxon>
        <taxon>Pseudomonadati</taxon>
        <taxon>Bacteroidota</taxon>
        <taxon>Bacteroidia</taxon>
        <taxon>Bacteroidales</taxon>
        <taxon>Tenuifilaceae</taxon>
        <taxon>Tenuifilum</taxon>
    </lineage>
</organism>
<dbReference type="NCBIfam" id="TIGR00613">
    <property type="entry name" value="reco"/>
    <property type="match status" value="1"/>
</dbReference>
<dbReference type="InterPro" id="IPR012340">
    <property type="entry name" value="NA-bd_OB-fold"/>
</dbReference>
<keyword evidence="3 7" id="KW-0227">DNA damage</keyword>
<dbReference type="PANTHER" id="PTHR33991:SF1">
    <property type="entry name" value="DNA REPAIR PROTEIN RECO"/>
    <property type="match status" value="1"/>
</dbReference>
<dbReference type="SUPFAM" id="SSF57863">
    <property type="entry name" value="ArfGap/RecO-like zinc finger"/>
    <property type="match status" value="1"/>
</dbReference>
<dbReference type="SUPFAM" id="SSF50249">
    <property type="entry name" value="Nucleic acid-binding proteins"/>
    <property type="match status" value="1"/>
</dbReference>
<accession>A0A7D4C1Z0</accession>
<comment type="function">
    <text evidence="7">Involved in DNA repair and RecF pathway recombination.</text>
</comment>
<evidence type="ECO:0000256" key="3">
    <source>
        <dbReference type="ARBA" id="ARBA00022763"/>
    </source>
</evidence>